<keyword evidence="1" id="KW-0560">Oxidoreductase</keyword>
<evidence type="ECO:0000313" key="3">
    <source>
        <dbReference type="EMBL" id="UWM54039.1"/>
    </source>
</evidence>
<dbReference type="GeneID" id="74944396"/>
<dbReference type="Gene3D" id="3.20.20.100">
    <property type="entry name" value="NADP-dependent oxidoreductase domain"/>
    <property type="match status" value="1"/>
</dbReference>
<dbReference type="InterPro" id="IPR023210">
    <property type="entry name" value="NADP_OxRdtase_dom"/>
</dbReference>
<reference evidence="3" key="1">
    <citation type="submission" date="2022-09" db="EMBL/GenBank/DDBJ databases">
        <title>Diverse halophilic archaea isolated from saline environments.</title>
        <authorList>
            <person name="Cui H.-L."/>
        </authorList>
    </citation>
    <scope>NUCLEOTIDE SEQUENCE</scope>
    <source>
        <strain evidence="3">ZS-35-S2</strain>
    </source>
</reference>
<dbReference type="SUPFAM" id="SSF51430">
    <property type="entry name" value="NAD(P)-linked oxidoreductase"/>
    <property type="match status" value="1"/>
</dbReference>
<evidence type="ECO:0000259" key="2">
    <source>
        <dbReference type="Pfam" id="PF00248"/>
    </source>
</evidence>
<dbReference type="GO" id="GO:0005829">
    <property type="term" value="C:cytosol"/>
    <property type="evidence" value="ECO:0007669"/>
    <property type="project" value="TreeGrafter"/>
</dbReference>
<protein>
    <submittedName>
        <fullName evidence="3">Aldo/keto reductase</fullName>
    </submittedName>
</protein>
<dbReference type="PANTHER" id="PTHR43364:SF4">
    <property type="entry name" value="NAD(P)-LINKED OXIDOREDUCTASE SUPERFAMILY PROTEIN"/>
    <property type="match status" value="1"/>
</dbReference>
<dbReference type="CDD" id="cd19080">
    <property type="entry name" value="AKR_AKR9A_9B"/>
    <property type="match status" value="1"/>
</dbReference>
<dbReference type="Proteomes" id="UP001057580">
    <property type="component" value="Chromosome"/>
</dbReference>
<dbReference type="Pfam" id="PF00248">
    <property type="entry name" value="Aldo_ket_red"/>
    <property type="match status" value="1"/>
</dbReference>
<dbReference type="InterPro" id="IPR050523">
    <property type="entry name" value="AKR_Detox_Biosynth"/>
</dbReference>
<dbReference type="InterPro" id="IPR036812">
    <property type="entry name" value="NAD(P)_OxRdtase_dom_sf"/>
</dbReference>
<feature type="domain" description="NADP-dependent oxidoreductase" evidence="2">
    <location>
        <begin position="22"/>
        <end position="310"/>
    </location>
</feature>
<dbReference type="AlphaFoldDB" id="A0A9E7R2H1"/>
<dbReference type="EMBL" id="CP104003">
    <property type="protein sequence ID" value="UWM54039.1"/>
    <property type="molecule type" value="Genomic_DNA"/>
</dbReference>
<organism evidence="3 4">
    <name type="scientific">Salinirubellus salinus</name>
    <dbReference type="NCBI Taxonomy" id="1364945"/>
    <lineage>
        <taxon>Archaea</taxon>
        <taxon>Methanobacteriati</taxon>
        <taxon>Methanobacteriota</taxon>
        <taxon>Stenosarchaea group</taxon>
        <taxon>Halobacteria</taxon>
        <taxon>Halobacteriales</taxon>
        <taxon>Natronomonadaceae</taxon>
        <taxon>Salinirubellus</taxon>
    </lineage>
</organism>
<evidence type="ECO:0000313" key="4">
    <source>
        <dbReference type="Proteomes" id="UP001057580"/>
    </source>
</evidence>
<proteinExistence type="predicted"/>
<dbReference type="GO" id="GO:0016491">
    <property type="term" value="F:oxidoreductase activity"/>
    <property type="evidence" value="ECO:0007669"/>
    <property type="project" value="UniProtKB-KW"/>
</dbReference>
<accession>A0A9E7R2H1</accession>
<sequence length="341" mass="37012">MTSELDYRPLGGSGLRVSEYALGTMTFGEDWGWGAGEAACAEMLERYVDAGGNFVDTANNYTDGTSERIVGSLLAEHGRDRFVLATKYTLTTRPDDPNAGGNHRKNLFQTLEGSLDRLDTDYVDLLWVHAYDGLTPIEEVMRALDDVVRQGRVHYVGVSDAPAWWVARAQTLAEERGLTPFAAMQVKYALTERTVERELLPAADALGLGVTAWGPLDGGVLTGKYLEGDGGRLDQQGRDLTDHQRRVAETVVAVADDLDCTPAQVALAWVREQGAIPILGATTPDHLEDNLGSLAVSLTDAARERLDAVSAVDLGFPTAFLSDESIRRLLFGEVGDRVRST</sequence>
<dbReference type="RefSeq" id="WP_260593033.1">
    <property type="nucleotide sequence ID" value="NZ_CP104003.1"/>
</dbReference>
<gene>
    <name evidence="3" type="ORF">N0B31_18200</name>
</gene>
<dbReference type="KEGG" id="ssai:N0B31_18200"/>
<name>A0A9E7R2H1_9EURY</name>
<keyword evidence="4" id="KW-1185">Reference proteome</keyword>
<evidence type="ECO:0000256" key="1">
    <source>
        <dbReference type="ARBA" id="ARBA00023002"/>
    </source>
</evidence>
<dbReference type="PANTHER" id="PTHR43364">
    <property type="entry name" value="NADH-SPECIFIC METHYLGLYOXAL REDUCTASE-RELATED"/>
    <property type="match status" value="1"/>
</dbReference>